<evidence type="ECO:0000256" key="1">
    <source>
        <dbReference type="ARBA" id="ARBA00005986"/>
    </source>
</evidence>
<feature type="domain" description="EthD" evidence="2">
    <location>
        <begin position="151"/>
        <end position="243"/>
    </location>
</feature>
<evidence type="ECO:0000259" key="2">
    <source>
        <dbReference type="Pfam" id="PF07110"/>
    </source>
</evidence>
<dbReference type="Pfam" id="PF07110">
    <property type="entry name" value="EthD"/>
    <property type="match status" value="2"/>
</dbReference>
<sequence>MPVTDIKPALRKDRVRMLLFVKKREDLSYEEFSRYWKEVHAPIFLGIDIVKKDVLLYEQLHVNQEVKKQLQAAGTQVPKYDGVVVIEVESLEKVLEVNQNPEYVEKVFGDAKNLFKMDNLEQGLYQVATILDESARTEKRKTKLFIHVVKKDDMNYDEFSRYWREVHGPSFVDLRSSTGLASDILKNEQLHVFAEGGANAMKALNSDGISIMEAEKFEHIMETVANEKFIKFAAEDGPNFVSKDKPFLFSPFDAVTFIDK</sequence>
<dbReference type="Gene3D" id="3.30.70.100">
    <property type="match status" value="2"/>
</dbReference>
<evidence type="ECO:0000313" key="4">
    <source>
        <dbReference type="Proteomes" id="UP001465976"/>
    </source>
</evidence>
<name>A0ABR3FYC5_9AGAR</name>
<protein>
    <recommendedName>
        <fullName evidence="2">EthD domain-containing protein</fullName>
    </recommendedName>
</protein>
<reference evidence="3 4" key="1">
    <citation type="submission" date="2024-02" db="EMBL/GenBank/DDBJ databases">
        <title>A draft genome for the cacao thread blight pathogen Marasmius crinis-equi.</title>
        <authorList>
            <person name="Cohen S.P."/>
            <person name="Baruah I.K."/>
            <person name="Amoako-Attah I."/>
            <person name="Bukari Y."/>
            <person name="Meinhardt L.W."/>
            <person name="Bailey B.A."/>
        </authorList>
    </citation>
    <scope>NUCLEOTIDE SEQUENCE [LARGE SCALE GENOMIC DNA]</scope>
    <source>
        <strain evidence="3 4">GH-76</strain>
    </source>
</reference>
<organism evidence="3 4">
    <name type="scientific">Marasmius crinis-equi</name>
    <dbReference type="NCBI Taxonomy" id="585013"/>
    <lineage>
        <taxon>Eukaryota</taxon>
        <taxon>Fungi</taxon>
        <taxon>Dikarya</taxon>
        <taxon>Basidiomycota</taxon>
        <taxon>Agaricomycotina</taxon>
        <taxon>Agaricomycetes</taxon>
        <taxon>Agaricomycetidae</taxon>
        <taxon>Agaricales</taxon>
        <taxon>Marasmiineae</taxon>
        <taxon>Marasmiaceae</taxon>
        <taxon>Marasmius</taxon>
    </lineage>
</organism>
<proteinExistence type="inferred from homology"/>
<comment type="caution">
    <text evidence="3">The sequence shown here is derived from an EMBL/GenBank/DDBJ whole genome shotgun (WGS) entry which is preliminary data.</text>
</comment>
<dbReference type="SUPFAM" id="SSF54909">
    <property type="entry name" value="Dimeric alpha+beta barrel"/>
    <property type="match status" value="2"/>
</dbReference>
<comment type="similarity">
    <text evidence="1">Belongs to the tpcK family.</text>
</comment>
<dbReference type="InterPro" id="IPR011008">
    <property type="entry name" value="Dimeric_a/b-barrel"/>
</dbReference>
<dbReference type="EMBL" id="JBAHYK010000028">
    <property type="protein sequence ID" value="KAL0580556.1"/>
    <property type="molecule type" value="Genomic_DNA"/>
</dbReference>
<evidence type="ECO:0000313" key="3">
    <source>
        <dbReference type="EMBL" id="KAL0580556.1"/>
    </source>
</evidence>
<dbReference type="InterPro" id="IPR009799">
    <property type="entry name" value="EthD_dom"/>
</dbReference>
<keyword evidence="4" id="KW-1185">Reference proteome</keyword>
<accession>A0ABR3FYC5</accession>
<feature type="domain" description="EthD" evidence="2">
    <location>
        <begin position="24"/>
        <end position="115"/>
    </location>
</feature>
<gene>
    <name evidence="3" type="ORF">V5O48_001465</name>
</gene>
<dbReference type="Proteomes" id="UP001465976">
    <property type="component" value="Unassembled WGS sequence"/>
</dbReference>